<dbReference type="GO" id="GO:0006352">
    <property type="term" value="P:DNA-templated transcription initiation"/>
    <property type="evidence" value="ECO:0007669"/>
    <property type="project" value="InterPro"/>
</dbReference>
<dbReference type="GO" id="GO:0016987">
    <property type="term" value="F:sigma factor activity"/>
    <property type="evidence" value="ECO:0007669"/>
    <property type="project" value="InterPro"/>
</dbReference>
<dbReference type="InterPro" id="IPR013324">
    <property type="entry name" value="RNA_pol_sigma_r3/r4-like"/>
</dbReference>
<sequence>MMHKLTEYQRSFAEENHNLVKDFLYYNQLNMAEYYDVVAMGYLEAVQAYDENSRARQYEFQTIASRKMCDCLFKYWRYNSRLKRRVCLISLDGTIYEDSSFTLAETIEAKNATCEDLVFQRMMIEEVMVHMTEKEKTVVQMRAAGFTGREIGTACGVTASGVYGRLYRMRKRLKRLLSVQESEAYAYT</sequence>
<dbReference type="Gene3D" id="1.10.10.10">
    <property type="entry name" value="Winged helix-like DNA-binding domain superfamily/Winged helix DNA-binding domain"/>
    <property type="match status" value="1"/>
</dbReference>
<keyword evidence="3" id="KW-1185">Reference proteome</keyword>
<gene>
    <name evidence="2" type="ORF">DFR60_10843</name>
</gene>
<evidence type="ECO:0000313" key="2">
    <source>
        <dbReference type="EMBL" id="PXX51960.1"/>
    </source>
</evidence>
<dbReference type="RefSeq" id="WP_110323784.1">
    <property type="nucleotide sequence ID" value="NZ_QJKD01000008.1"/>
</dbReference>
<feature type="domain" description="RNA polymerase sigma factor 70 region 4 type 2" evidence="1">
    <location>
        <begin position="122"/>
        <end position="173"/>
    </location>
</feature>
<dbReference type="GeneID" id="86062454"/>
<dbReference type="EMBL" id="QJKD01000008">
    <property type="protein sequence ID" value="PXX51960.1"/>
    <property type="molecule type" value="Genomic_DNA"/>
</dbReference>
<dbReference type="Proteomes" id="UP000248057">
    <property type="component" value="Unassembled WGS sequence"/>
</dbReference>
<evidence type="ECO:0000313" key="3">
    <source>
        <dbReference type="Proteomes" id="UP000248057"/>
    </source>
</evidence>
<dbReference type="AlphaFoldDB" id="A0A2V3Y1H9"/>
<protein>
    <submittedName>
        <fullName evidence="2">RNA polymerase sigma-70 factor (ECF subfamily)</fullName>
    </submittedName>
</protein>
<proteinExistence type="predicted"/>
<accession>A0A2V3Y1H9</accession>
<dbReference type="SUPFAM" id="SSF88659">
    <property type="entry name" value="Sigma3 and sigma4 domains of RNA polymerase sigma factors"/>
    <property type="match status" value="1"/>
</dbReference>
<organism evidence="2 3">
    <name type="scientific">Hungatella effluvii</name>
    <dbReference type="NCBI Taxonomy" id="1096246"/>
    <lineage>
        <taxon>Bacteria</taxon>
        <taxon>Bacillati</taxon>
        <taxon>Bacillota</taxon>
        <taxon>Clostridia</taxon>
        <taxon>Lachnospirales</taxon>
        <taxon>Lachnospiraceae</taxon>
        <taxon>Hungatella</taxon>
    </lineage>
</organism>
<dbReference type="Pfam" id="PF08281">
    <property type="entry name" value="Sigma70_r4_2"/>
    <property type="match status" value="1"/>
</dbReference>
<dbReference type="InterPro" id="IPR013249">
    <property type="entry name" value="RNA_pol_sigma70_r4_t2"/>
</dbReference>
<evidence type="ECO:0000259" key="1">
    <source>
        <dbReference type="Pfam" id="PF08281"/>
    </source>
</evidence>
<name>A0A2V3Y1H9_9FIRM</name>
<dbReference type="InterPro" id="IPR036388">
    <property type="entry name" value="WH-like_DNA-bd_sf"/>
</dbReference>
<dbReference type="GO" id="GO:0003677">
    <property type="term" value="F:DNA binding"/>
    <property type="evidence" value="ECO:0007669"/>
    <property type="project" value="InterPro"/>
</dbReference>
<reference evidence="2 3" key="1">
    <citation type="submission" date="2018-05" db="EMBL/GenBank/DDBJ databases">
        <title>Genomic Encyclopedia of Type Strains, Phase IV (KMG-IV): sequencing the most valuable type-strain genomes for metagenomic binning, comparative biology and taxonomic classification.</title>
        <authorList>
            <person name="Goeker M."/>
        </authorList>
    </citation>
    <scope>NUCLEOTIDE SEQUENCE [LARGE SCALE GENOMIC DNA]</scope>
    <source>
        <strain evidence="2 3">DSM 24995</strain>
    </source>
</reference>
<comment type="caution">
    <text evidence="2">The sequence shown here is derived from an EMBL/GenBank/DDBJ whole genome shotgun (WGS) entry which is preliminary data.</text>
</comment>